<sequence length="254" mass="28110">MLQLIPGSVCDVCAEEYGPHRPPHSIPCGHVFCATCCSKIIEKTLPKHTPACPFCREQFTRNDIRLIRFDYSNTSWPTPQGKPAIIEDMAGQFPATRQEARFPVVEDSFSSKPSSSRRTKTVLETKVAKVAAKKCSVEEVQTLLQELTQWLGHDGKPDDQFSSLTLSAALLRAILINHFAHAEATKSAKSLEATLKSKLDQSENTVVSLKSELREQVHPSSSRVCNEAADFLCPDVALALYPKSTRMPRSPCRA</sequence>
<dbReference type="SMART" id="SM00184">
    <property type="entry name" value="RING"/>
    <property type="match status" value="1"/>
</dbReference>
<dbReference type="OrthoDB" id="6105938at2759"/>
<evidence type="ECO:0000256" key="1">
    <source>
        <dbReference type="PROSITE-ProRule" id="PRU00175"/>
    </source>
</evidence>
<keyword evidence="1" id="KW-0862">Zinc</keyword>
<dbReference type="EMBL" id="JH711588">
    <property type="protein sequence ID" value="EIW75555.1"/>
    <property type="molecule type" value="Genomic_DNA"/>
</dbReference>
<dbReference type="Gene3D" id="3.30.40.10">
    <property type="entry name" value="Zinc/RING finger domain, C3HC4 (zinc finger)"/>
    <property type="match status" value="1"/>
</dbReference>
<feature type="domain" description="RING-type" evidence="2">
    <location>
        <begin position="10"/>
        <end position="56"/>
    </location>
</feature>
<reference evidence="4" key="1">
    <citation type="journal article" date="2012" name="Science">
        <title>The Paleozoic origin of enzymatic lignin decomposition reconstructed from 31 fungal genomes.</title>
        <authorList>
            <person name="Floudas D."/>
            <person name="Binder M."/>
            <person name="Riley R."/>
            <person name="Barry K."/>
            <person name="Blanchette R.A."/>
            <person name="Henrissat B."/>
            <person name="Martinez A.T."/>
            <person name="Otillar R."/>
            <person name="Spatafora J.W."/>
            <person name="Yadav J.S."/>
            <person name="Aerts A."/>
            <person name="Benoit I."/>
            <person name="Boyd A."/>
            <person name="Carlson A."/>
            <person name="Copeland A."/>
            <person name="Coutinho P.M."/>
            <person name="de Vries R.P."/>
            <person name="Ferreira P."/>
            <person name="Findley K."/>
            <person name="Foster B."/>
            <person name="Gaskell J."/>
            <person name="Glotzer D."/>
            <person name="Gorecki P."/>
            <person name="Heitman J."/>
            <person name="Hesse C."/>
            <person name="Hori C."/>
            <person name="Igarashi K."/>
            <person name="Jurgens J.A."/>
            <person name="Kallen N."/>
            <person name="Kersten P."/>
            <person name="Kohler A."/>
            <person name="Kuees U."/>
            <person name="Kumar T.K.A."/>
            <person name="Kuo A."/>
            <person name="LaButti K."/>
            <person name="Larrondo L.F."/>
            <person name="Lindquist E."/>
            <person name="Ling A."/>
            <person name="Lombard V."/>
            <person name="Lucas S."/>
            <person name="Lundell T."/>
            <person name="Martin R."/>
            <person name="McLaughlin D.J."/>
            <person name="Morgenstern I."/>
            <person name="Morin E."/>
            <person name="Murat C."/>
            <person name="Nagy L.G."/>
            <person name="Nolan M."/>
            <person name="Ohm R.A."/>
            <person name="Patyshakuliyeva A."/>
            <person name="Rokas A."/>
            <person name="Ruiz-Duenas F.J."/>
            <person name="Sabat G."/>
            <person name="Salamov A."/>
            <person name="Samejima M."/>
            <person name="Schmutz J."/>
            <person name="Slot J.C."/>
            <person name="St John F."/>
            <person name="Stenlid J."/>
            <person name="Sun H."/>
            <person name="Sun S."/>
            <person name="Syed K."/>
            <person name="Tsang A."/>
            <person name="Wiebenga A."/>
            <person name="Young D."/>
            <person name="Pisabarro A."/>
            <person name="Eastwood D.C."/>
            <person name="Martin F."/>
            <person name="Cullen D."/>
            <person name="Grigoriev I.V."/>
            <person name="Hibbett D.S."/>
        </authorList>
    </citation>
    <scope>NUCLEOTIDE SEQUENCE [LARGE SCALE GENOMIC DNA]</scope>
    <source>
        <strain evidence="4">RWD-64-598 SS2</strain>
    </source>
</reference>
<name>A0A5M3MA93_CONPW</name>
<dbReference type="Proteomes" id="UP000053558">
    <property type="component" value="Unassembled WGS sequence"/>
</dbReference>
<dbReference type="OMA" id="EQFTRND"/>
<comment type="caution">
    <text evidence="3">The sequence shown here is derived from an EMBL/GenBank/DDBJ whole genome shotgun (WGS) entry which is preliminary data.</text>
</comment>
<dbReference type="GeneID" id="19200371"/>
<accession>A0A5M3MA93</accession>
<gene>
    <name evidence="3" type="ORF">CONPUDRAFT_131797</name>
</gene>
<dbReference type="SUPFAM" id="SSF57850">
    <property type="entry name" value="RING/U-box"/>
    <property type="match status" value="1"/>
</dbReference>
<evidence type="ECO:0000259" key="2">
    <source>
        <dbReference type="PROSITE" id="PS50089"/>
    </source>
</evidence>
<dbReference type="PROSITE" id="PS50089">
    <property type="entry name" value="ZF_RING_2"/>
    <property type="match status" value="1"/>
</dbReference>
<dbReference type="KEGG" id="cput:CONPUDRAFT_131797"/>
<dbReference type="AlphaFoldDB" id="A0A5M3MA93"/>
<dbReference type="InterPro" id="IPR001841">
    <property type="entry name" value="Znf_RING"/>
</dbReference>
<keyword evidence="4" id="KW-1185">Reference proteome</keyword>
<dbReference type="InterPro" id="IPR013083">
    <property type="entry name" value="Znf_RING/FYVE/PHD"/>
</dbReference>
<evidence type="ECO:0000313" key="4">
    <source>
        <dbReference type="Proteomes" id="UP000053558"/>
    </source>
</evidence>
<keyword evidence="1" id="KW-0479">Metal-binding</keyword>
<protein>
    <recommendedName>
        <fullName evidence="2">RING-type domain-containing protein</fullName>
    </recommendedName>
</protein>
<evidence type="ECO:0000313" key="3">
    <source>
        <dbReference type="EMBL" id="EIW75555.1"/>
    </source>
</evidence>
<dbReference type="GO" id="GO:0008270">
    <property type="term" value="F:zinc ion binding"/>
    <property type="evidence" value="ECO:0007669"/>
    <property type="project" value="UniProtKB-KW"/>
</dbReference>
<proteinExistence type="predicted"/>
<dbReference type="RefSeq" id="XP_007774262.1">
    <property type="nucleotide sequence ID" value="XM_007776072.1"/>
</dbReference>
<organism evidence="3 4">
    <name type="scientific">Coniophora puteana (strain RWD-64-598)</name>
    <name type="common">Brown rot fungus</name>
    <dbReference type="NCBI Taxonomy" id="741705"/>
    <lineage>
        <taxon>Eukaryota</taxon>
        <taxon>Fungi</taxon>
        <taxon>Dikarya</taxon>
        <taxon>Basidiomycota</taxon>
        <taxon>Agaricomycotina</taxon>
        <taxon>Agaricomycetes</taxon>
        <taxon>Agaricomycetidae</taxon>
        <taxon>Boletales</taxon>
        <taxon>Coniophorineae</taxon>
        <taxon>Coniophoraceae</taxon>
        <taxon>Coniophora</taxon>
    </lineage>
</organism>
<keyword evidence="1" id="KW-0863">Zinc-finger</keyword>